<evidence type="ECO:0000256" key="4">
    <source>
        <dbReference type="ARBA" id="ARBA00022771"/>
    </source>
</evidence>
<proteinExistence type="predicted"/>
<keyword evidence="11" id="KW-1185">Reference proteome</keyword>
<dbReference type="Pfam" id="PF17123">
    <property type="entry name" value="zf-RING_11"/>
    <property type="match status" value="1"/>
</dbReference>
<dbReference type="GO" id="GO:0008270">
    <property type="term" value="F:zinc ion binding"/>
    <property type="evidence" value="ECO:0007669"/>
    <property type="project" value="UniProtKB-KW"/>
</dbReference>
<keyword evidence="6 8" id="KW-1133">Transmembrane helix</keyword>
<reference evidence="10 11" key="1">
    <citation type="journal article" date="2022" name="Cell">
        <title>Repeat-based holocentromeres influence genome architecture and karyotype evolution.</title>
        <authorList>
            <person name="Hofstatter P.G."/>
            <person name="Thangavel G."/>
            <person name="Lux T."/>
            <person name="Neumann P."/>
            <person name="Vondrak T."/>
            <person name="Novak P."/>
            <person name="Zhang M."/>
            <person name="Costa L."/>
            <person name="Castellani M."/>
            <person name="Scott A."/>
            <person name="Toegelov H."/>
            <person name="Fuchs J."/>
            <person name="Mata-Sucre Y."/>
            <person name="Dias Y."/>
            <person name="Vanzela A.L.L."/>
            <person name="Huettel B."/>
            <person name="Almeida C.C.S."/>
            <person name="Simkova H."/>
            <person name="Souza G."/>
            <person name="Pedrosa-Harand A."/>
            <person name="Macas J."/>
            <person name="Mayer K.F.X."/>
            <person name="Houben A."/>
            <person name="Marques A."/>
        </authorList>
    </citation>
    <scope>NUCLEOTIDE SEQUENCE [LARGE SCALE GENOMIC DNA]</scope>
    <source>
        <strain evidence="10">RhyTen1mFocal</strain>
    </source>
</reference>
<evidence type="ECO:0000313" key="11">
    <source>
        <dbReference type="Proteomes" id="UP001210211"/>
    </source>
</evidence>
<gene>
    <name evidence="10" type="ORF">LUZ61_005916</name>
</gene>
<keyword evidence="2 8" id="KW-0812">Transmembrane</keyword>
<evidence type="ECO:0000256" key="1">
    <source>
        <dbReference type="ARBA" id="ARBA00004370"/>
    </source>
</evidence>
<keyword evidence="5" id="KW-0862">Zinc</keyword>
<keyword evidence="4" id="KW-0863">Zinc-finger</keyword>
<name>A0AAD5ZQK0_9POAL</name>
<keyword evidence="3" id="KW-0479">Metal-binding</keyword>
<comment type="caution">
    <text evidence="10">The sequence shown here is derived from an EMBL/GenBank/DDBJ whole genome shotgun (WGS) entry which is preliminary data.</text>
</comment>
<dbReference type="GO" id="GO:0016020">
    <property type="term" value="C:membrane"/>
    <property type="evidence" value="ECO:0007669"/>
    <property type="project" value="UniProtKB-SubCell"/>
</dbReference>
<feature type="transmembrane region" description="Helical" evidence="8">
    <location>
        <begin position="20"/>
        <end position="44"/>
    </location>
</feature>
<dbReference type="Gene3D" id="3.30.40.10">
    <property type="entry name" value="Zinc/RING finger domain, C3HC4 (zinc finger)"/>
    <property type="match status" value="1"/>
</dbReference>
<dbReference type="AlphaFoldDB" id="A0AAD5ZQK0"/>
<dbReference type="InterPro" id="IPR001841">
    <property type="entry name" value="Znf_RING"/>
</dbReference>
<dbReference type="EMBL" id="JAMRDG010000001">
    <property type="protein sequence ID" value="KAJ3702211.1"/>
    <property type="molecule type" value="Genomic_DNA"/>
</dbReference>
<dbReference type="Proteomes" id="UP001210211">
    <property type="component" value="Unassembled WGS sequence"/>
</dbReference>
<dbReference type="SUPFAM" id="SSF57850">
    <property type="entry name" value="RING/U-box"/>
    <property type="match status" value="1"/>
</dbReference>
<evidence type="ECO:0000256" key="3">
    <source>
        <dbReference type="ARBA" id="ARBA00022723"/>
    </source>
</evidence>
<evidence type="ECO:0000256" key="6">
    <source>
        <dbReference type="ARBA" id="ARBA00022989"/>
    </source>
</evidence>
<keyword evidence="7 8" id="KW-0472">Membrane</keyword>
<organism evidence="10 11">
    <name type="scientific">Rhynchospora tenuis</name>
    <dbReference type="NCBI Taxonomy" id="198213"/>
    <lineage>
        <taxon>Eukaryota</taxon>
        <taxon>Viridiplantae</taxon>
        <taxon>Streptophyta</taxon>
        <taxon>Embryophyta</taxon>
        <taxon>Tracheophyta</taxon>
        <taxon>Spermatophyta</taxon>
        <taxon>Magnoliopsida</taxon>
        <taxon>Liliopsida</taxon>
        <taxon>Poales</taxon>
        <taxon>Cyperaceae</taxon>
        <taxon>Cyperoideae</taxon>
        <taxon>Rhynchosporeae</taxon>
        <taxon>Rhynchospora</taxon>
    </lineage>
</organism>
<evidence type="ECO:0000313" key="10">
    <source>
        <dbReference type="EMBL" id="KAJ3702211.1"/>
    </source>
</evidence>
<comment type="subcellular location">
    <subcellularLocation>
        <location evidence="1">Membrane</location>
    </subcellularLocation>
</comment>
<protein>
    <recommendedName>
        <fullName evidence="9">RING-type domain-containing protein</fullName>
    </recommendedName>
</protein>
<dbReference type="InterPro" id="IPR013083">
    <property type="entry name" value="Znf_RING/FYVE/PHD"/>
</dbReference>
<accession>A0AAD5ZQK0</accession>
<dbReference type="PANTHER" id="PTHR46539">
    <property type="entry name" value="E3 UBIQUITIN-PROTEIN LIGASE ATL42"/>
    <property type="match status" value="1"/>
</dbReference>
<evidence type="ECO:0000256" key="5">
    <source>
        <dbReference type="ARBA" id="ARBA00022833"/>
    </source>
</evidence>
<dbReference type="PANTHER" id="PTHR46539:SF1">
    <property type="entry name" value="E3 UBIQUITIN-PROTEIN LIGASE ATL42"/>
    <property type="match status" value="1"/>
</dbReference>
<evidence type="ECO:0000256" key="7">
    <source>
        <dbReference type="ARBA" id="ARBA00023136"/>
    </source>
</evidence>
<feature type="domain" description="RING-type" evidence="9">
    <location>
        <begin position="99"/>
        <end position="127"/>
    </location>
</feature>
<evidence type="ECO:0000256" key="8">
    <source>
        <dbReference type="SAM" id="Phobius"/>
    </source>
</evidence>
<sequence>MSSLIAPSPSGLLSSGASHPLTIACVVIANALIILIIYLIFFFWKHDKEISVGPEAFDDSMSTNSSPCSSPRASRVQANDLSFLPEFVHEETDGEAKKECAVCITEFSDGQIGRLLPACGHKFHRECKLKKPLSIRSTSSSLNPNRFASFYTNRLHFPPFAAAKSPLL</sequence>
<evidence type="ECO:0000256" key="2">
    <source>
        <dbReference type="ARBA" id="ARBA00022692"/>
    </source>
</evidence>
<evidence type="ECO:0000259" key="9">
    <source>
        <dbReference type="Pfam" id="PF17123"/>
    </source>
</evidence>